<dbReference type="Pfam" id="PF00440">
    <property type="entry name" value="TetR_N"/>
    <property type="match status" value="1"/>
</dbReference>
<feature type="DNA-binding region" description="H-T-H motif" evidence="2">
    <location>
        <begin position="45"/>
        <end position="64"/>
    </location>
</feature>
<evidence type="ECO:0000313" key="4">
    <source>
        <dbReference type="EMBL" id="KRN03148.1"/>
    </source>
</evidence>
<dbReference type="Gene3D" id="1.10.357.10">
    <property type="entry name" value="Tetracycline Repressor, domain 2"/>
    <property type="match status" value="1"/>
</dbReference>
<dbReference type="InterPro" id="IPR050109">
    <property type="entry name" value="HTH-type_TetR-like_transc_reg"/>
</dbReference>
<dbReference type="PANTHER" id="PTHR30055">
    <property type="entry name" value="HTH-TYPE TRANSCRIPTIONAL REGULATOR RUTR"/>
    <property type="match status" value="1"/>
</dbReference>
<evidence type="ECO:0000256" key="2">
    <source>
        <dbReference type="PROSITE-ProRule" id="PRU00335"/>
    </source>
</evidence>
<comment type="caution">
    <text evidence="4">The sequence shown here is derived from an EMBL/GenBank/DDBJ whole genome shotgun (WGS) entry which is preliminary data.</text>
</comment>
<gene>
    <name evidence="4" type="ORF">FD13_GL000903</name>
</gene>
<dbReference type="PRINTS" id="PR00455">
    <property type="entry name" value="HTHTETR"/>
</dbReference>
<evidence type="ECO:0000313" key="5">
    <source>
        <dbReference type="Proteomes" id="UP000051589"/>
    </source>
</evidence>
<feature type="domain" description="HTH tetR-type" evidence="3">
    <location>
        <begin position="22"/>
        <end position="82"/>
    </location>
</feature>
<keyword evidence="1 2" id="KW-0238">DNA-binding</keyword>
<dbReference type="GO" id="GO:0000976">
    <property type="term" value="F:transcription cis-regulatory region binding"/>
    <property type="evidence" value="ECO:0007669"/>
    <property type="project" value="TreeGrafter"/>
</dbReference>
<dbReference type="Proteomes" id="UP000051589">
    <property type="component" value="Unassembled WGS sequence"/>
</dbReference>
<organism evidence="4 5">
    <name type="scientific">Levilactobacillus senmaizukei DSM 21775 = NBRC 103853</name>
    <dbReference type="NCBI Taxonomy" id="1423803"/>
    <lineage>
        <taxon>Bacteria</taxon>
        <taxon>Bacillati</taxon>
        <taxon>Bacillota</taxon>
        <taxon>Bacilli</taxon>
        <taxon>Lactobacillales</taxon>
        <taxon>Lactobacillaceae</taxon>
        <taxon>Levilactobacillus</taxon>
    </lineage>
</organism>
<dbReference type="STRING" id="1423803.FD13_GL000903"/>
<accession>A0A0R2DRW4</accession>
<dbReference type="PATRIC" id="fig|1423803.3.peg.902"/>
<dbReference type="PANTHER" id="PTHR30055:SF226">
    <property type="entry name" value="HTH-TYPE TRANSCRIPTIONAL REGULATOR PKSA"/>
    <property type="match status" value="1"/>
</dbReference>
<dbReference type="InterPro" id="IPR001647">
    <property type="entry name" value="HTH_TetR"/>
</dbReference>
<sequence>MVNLIYKQFERTATMKREEQLSQTHAAILDAASRQFLAQGYQGTSTRDIAKEVGITQPALYHHFSDKEIIYLEVIKQVGATVREGINAAVKQIKASDVSDPVAALTTVTEVLTTAHPRDVFTVIHGSFKYLKPENQHALGQVFMQDYLLPLQKVFELPVMSLREGLPAKDAAAFYLTSLSPLFNTFHHVGPADADQHEQTLALVRLILFGVAVEK</sequence>
<evidence type="ECO:0000256" key="1">
    <source>
        <dbReference type="ARBA" id="ARBA00023125"/>
    </source>
</evidence>
<dbReference type="GO" id="GO:0003700">
    <property type="term" value="F:DNA-binding transcription factor activity"/>
    <property type="evidence" value="ECO:0007669"/>
    <property type="project" value="TreeGrafter"/>
</dbReference>
<dbReference type="InterPro" id="IPR023772">
    <property type="entry name" value="DNA-bd_HTH_TetR-type_CS"/>
</dbReference>
<keyword evidence="5" id="KW-1185">Reference proteome</keyword>
<dbReference type="EMBL" id="AYZH01000002">
    <property type="protein sequence ID" value="KRN03148.1"/>
    <property type="molecule type" value="Genomic_DNA"/>
</dbReference>
<dbReference type="PROSITE" id="PS01081">
    <property type="entry name" value="HTH_TETR_1"/>
    <property type="match status" value="1"/>
</dbReference>
<dbReference type="PROSITE" id="PS50977">
    <property type="entry name" value="HTH_TETR_2"/>
    <property type="match status" value="1"/>
</dbReference>
<dbReference type="InterPro" id="IPR009057">
    <property type="entry name" value="Homeodomain-like_sf"/>
</dbReference>
<protein>
    <submittedName>
        <fullName evidence="4">Transcriptional regulator</fullName>
    </submittedName>
</protein>
<dbReference type="AlphaFoldDB" id="A0A0R2DRW4"/>
<proteinExistence type="predicted"/>
<evidence type="ECO:0000259" key="3">
    <source>
        <dbReference type="PROSITE" id="PS50977"/>
    </source>
</evidence>
<dbReference type="SUPFAM" id="SSF46689">
    <property type="entry name" value="Homeodomain-like"/>
    <property type="match status" value="1"/>
</dbReference>
<name>A0A0R2DRW4_9LACO</name>
<reference evidence="4 5" key="1">
    <citation type="journal article" date="2015" name="Genome Announc.">
        <title>Expanding the biotechnology potential of lactobacilli through comparative genomics of 213 strains and associated genera.</title>
        <authorList>
            <person name="Sun Z."/>
            <person name="Harris H.M."/>
            <person name="McCann A."/>
            <person name="Guo C."/>
            <person name="Argimon S."/>
            <person name="Zhang W."/>
            <person name="Yang X."/>
            <person name="Jeffery I.B."/>
            <person name="Cooney J.C."/>
            <person name="Kagawa T.F."/>
            <person name="Liu W."/>
            <person name="Song Y."/>
            <person name="Salvetti E."/>
            <person name="Wrobel A."/>
            <person name="Rasinkangas P."/>
            <person name="Parkhill J."/>
            <person name="Rea M.C."/>
            <person name="O'Sullivan O."/>
            <person name="Ritari J."/>
            <person name="Douillard F.P."/>
            <person name="Paul Ross R."/>
            <person name="Yang R."/>
            <person name="Briner A.E."/>
            <person name="Felis G.E."/>
            <person name="de Vos W.M."/>
            <person name="Barrangou R."/>
            <person name="Klaenhammer T.R."/>
            <person name="Caufield P.W."/>
            <person name="Cui Y."/>
            <person name="Zhang H."/>
            <person name="O'Toole P.W."/>
        </authorList>
    </citation>
    <scope>NUCLEOTIDE SEQUENCE [LARGE SCALE GENOMIC DNA]</scope>
    <source>
        <strain evidence="4 5">DSM 21775</strain>
    </source>
</reference>